<dbReference type="InterPro" id="IPR016007">
    <property type="entry name" value="Alpha_rhamnosid"/>
</dbReference>
<evidence type="ECO:0000259" key="7">
    <source>
        <dbReference type="Pfam" id="PF17390"/>
    </source>
</evidence>
<feature type="domain" description="Alpha-L-rhamnosidase concanavalin-like" evidence="4">
    <location>
        <begin position="347"/>
        <end position="420"/>
    </location>
</feature>
<evidence type="ECO:0000259" key="6">
    <source>
        <dbReference type="Pfam" id="PF17389"/>
    </source>
</evidence>
<dbReference type="PANTHER" id="PTHR33307">
    <property type="entry name" value="ALPHA-RHAMNOSIDASE (EUROFUNG)"/>
    <property type="match status" value="1"/>
</dbReference>
<proteinExistence type="predicted"/>
<accession>A0ABS6KDN6</accession>
<dbReference type="InterPro" id="IPR008902">
    <property type="entry name" value="Rhamnosid_concanavalin"/>
</dbReference>
<gene>
    <name evidence="8" type="ORF">KTH90_21810</name>
</gene>
<evidence type="ECO:0000256" key="3">
    <source>
        <dbReference type="ARBA" id="ARBA00022801"/>
    </source>
</evidence>
<dbReference type="Gene3D" id="2.60.120.260">
    <property type="entry name" value="Galactose-binding domain-like"/>
    <property type="match status" value="2"/>
</dbReference>
<dbReference type="Pfam" id="PF08531">
    <property type="entry name" value="Bac_rhamnosid_N"/>
    <property type="match status" value="1"/>
</dbReference>
<dbReference type="Pfam" id="PF17390">
    <property type="entry name" value="Bac_rhamnosid_C"/>
    <property type="match status" value="1"/>
</dbReference>
<dbReference type="Pfam" id="PF05592">
    <property type="entry name" value="Bac_rhamnosid"/>
    <property type="match status" value="1"/>
</dbReference>
<dbReference type="SUPFAM" id="SSF48208">
    <property type="entry name" value="Six-hairpin glycosidases"/>
    <property type="match status" value="1"/>
</dbReference>
<evidence type="ECO:0000256" key="1">
    <source>
        <dbReference type="ARBA" id="ARBA00001445"/>
    </source>
</evidence>
<sequence length="872" mass="99697">MDVQFYDLRCNELICPVGVNPEELSFCWKLCTGQERYKVQLAYRLMIHDRDEEFDEGNVWNSEIIKSCESRNIGCKINLASHKRYYWKVRLWLGEDMSAQKDVSRFPEAMYCKCTSRGRYDSPVQTFVTGIRKEEWLGEWLTYAGVPGIDPYRDHVWIRAELDVENVCSQAYLYVASFGYHQVYLNGKKISDRILAPLRSRIHGYRTAVGVTYDLSQFLKDGKNVIGFCMDAGFTRMEPGVQPGILAQVYYCDQGGWKEMHSDATYQCCENGNTYIGSFSWGDFGGEAIQADSSVREWCCPGSPYDSFRHMNRLPIQDFSPAIKPEIAQYDRVIETIQPSSITSEANGTIRIDMGKNYTGWLKIQLFKGSQDTVEFRIADKVEEDCTFQQRYLFSFGKHKEGNFCNEFNYFSGRYITILGPNPGIPVRIGDVTGLALGNMKDKTLTFGCSDELLNKILETDLRTFQANTVNGVTMDCPHRERLGYGETGCSTTWGCGLAGFDSAAFYKNYLLMWGDCQEADGYFPHTVPGIRGGGGTAWSGYPITGMYDYYLQFADQELLKRMYPGLKRWIRYLDDKIEDGLLTRYEIDEWGFLGDWATPDGDDWGISDAALFFNNCVYAAGLWKMAYLAEKIREGTDARFFEKRHLQLSKAIHEKYYHPGQNIYFTEAARYQAAALHGKVVPAALVPEVQTRLADIVNRRGYLDGGSAGLTLLLREMSEFPEGSMEIYRWLKRTDFPSYGYFLARDQTTWPEMWDMRDIYGGSRIHTCYTGVAGWILHSLSGIQYQPGNDVFRHFRISPVFPEDLDSLNCQWESPYGMVGCVWIREGEQISLTIDIPFNTDAEVIFGVEKINMKAGHYKFTITSHSVQPNL</sequence>
<dbReference type="EC" id="3.2.1.40" evidence="2"/>
<protein>
    <recommendedName>
        <fullName evidence="2">alpha-L-rhamnosidase</fullName>
        <ecNumber evidence="2">3.2.1.40</ecNumber>
    </recommendedName>
</protein>
<evidence type="ECO:0000259" key="5">
    <source>
        <dbReference type="Pfam" id="PF08531"/>
    </source>
</evidence>
<comment type="caution">
    <text evidence="8">The sequence shown here is derived from an EMBL/GenBank/DDBJ whole genome shotgun (WGS) entry which is preliminary data.</text>
</comment>
<feature type="domain" description="Alpha-L-rhamnosidase C-terminal" evidence="7">
    <location>
        <begin position="783"/>
        <end position="848"/>
    </location>
</feature>
<dbReference type="Proteomes" id="UP001314681">
    <property type="component" value="Unassembled WGS sequence"/>
</dbReference>
<dbReference type="PANTHER" id="PTHR33307:SF6">
    <property type="entry name" value="ALPHA-RHAMNOSIDASE (EUROFUNG)-RELATED"/>
    <property type="match status" value="1"/>
</dbReference>
<dbReference type="InterPro" id="IPR013783">
    <property type="entry name" value="Ig-like_fold"/>
</dbReference>
<dbReference type="InterPro" id="IPR013737">
    <property type="entry name" value="Bac_rhamnosid_N"/>
</dbReference>
<dbReference type="EMBL" id="JAHQCX010000021">
    <property type="protein sequence ID" value="MBU9728630.1"/>
    <property type="molecule type" value="Genomic_DNA"/>
</dbReference>
<dbReference type="InterPro" id="IPR035396">
    <property type="entry name" value="Bac_rhamnosid6H"/>
</dbReference>
<dbReference type="Pfam" id="PF17389">
    <property type="entry name" value="Bac_rhamnosid6H"/>
    <property type="match status" value="1"/>
</dbReference>
<evidence type="ECO:0000313" key="8">
    <source>
        <dbReference type="EMBL" id="MBU9728630.1"/>
    </source>
</evidence>
<dbReference type="GO" id="GO:0016787">
    <property type="term" value="F:hydrolase activity"/>
    <property type="evidence" value="ECO:0007669"/>
    <property type="project" value="UniProtKB-KW"/>
</dbReference>
<organism evidence="8 9">
    <name type="scientific">Diplocloster modestus</name>
    <dbReference type="NCBI Taxonomy" id="2850322"/>
    <lineage>
        <taxon>Bacteria</taxon>
        <taxon>Bacillati</taxon>
        <taxon>Bacillota</taxon>
        <taxon>Clostridia</taxon>
        <taxon>Lachnospirales</taxon>
        <taxon>Lachnospiraceae</taxon>
        <taxon>Diplocloster</taxon>
    </lineage>
</organism>
<dbReference type="InterPro" id="IPR035398">
    <property type="entry name" value="Bac_rhamnosid_C"/>
</dbReference>
<dbReference type="Gene3D" id="2.60.420.10">
    <property type="entry name" value="Maltose phosphorylase, domain 3"/>
    <property type="match status" value="1"/>
</dbReference>
<dbReference type="InterPro" id="IPR012341">
    <property type="entry name" value="6hp_glycosidase-like_sf"/>
</dbReference>
<keyword evidence="3 8" id="KW-0378">Hydrolase</keyword>
<feature type="domain" description="Bacterial alpha-L-rhamnosidase N-terminal" evidence="5">
    <location>
        <begin position="169"/>
        <end position="311"/>
    </location>
</feature>
<dbReference type="Gene3D" id="2.60.40.10">
    <property type="entry name" value="Immunoglobulins"/>
    <property type="match status" value="1"/>
</dbReference>
<comment type="catalytic activity">
    <reaction evidence="1">
        <text>Hydrolysis of terminal non-reducing alpha-L-rhamnose residues in alpha-L-rhamnosides.</text>
        <dbReference type="EC" id="3.2.1.40"/>
    </reaction>
</comment>
<name>A0ABS6KDN6_9FIRM</name>
<dbReference type="Gene3D" id="1.50.10.10">
    <property type="match status" value="1"/>
</dbReference>
<keyword evidence="9" id="KW-1185">Reference proteome</keyword>
<feature type="domain" description="Alpha-L-rhamnosidase six-hairpin glycosidase" evidence="6">
    <location>
        <begin position="443"/>
        <end position="779"/>
    </location>
</feature>
<reference evidence="8 9" key="1">
    <citation type="submission" date="2021-06" db="EMBL/GenBank/DDBJ databases">
        <title>Description of novel taxa of the family Lachnospiraceae.</title>
        <authorList>
            <person name="Chaplin A.V."/>
            <person name="Sokolova S.R."/>
            <person name="Pikina A.P."/>
            <person name="Korzhanova M."/>
            <person name="Belova V."/>
            <person name="Korostin D."/>
            <person name="Efimov B.A."/>
        </authorList>
    </citation>
    <scope>NUCLEOTIDE SEQUENCE [LARGE SCALE GENOMIC DNA]</scope>
    <source>
        <strain evidence="8 9">ASD4241</strain>
    </source>
</reference>
<evidence type="ECO:0000256" key="2">
    <source>
        <dbReference type="ARBA" id="ARBA00012652"/>
    </source>
</evidence>
<dbReference type="Pfam" id="PF25788">
    <property type="entry name" value="Ig_Rha78A_N"/>
    <property type="match status" value="1"/>
</dbReference>
<evidence type="ECO:0000313" key="9">
    <source>
        <dbReference type="Proteomes" id="UP001314681"/>
    </source>
</evidence>
<dbReference type="RefSeq" id="WP_158355733.1">
    <property type="nucleotide sequence ID" value="NZ_JAHQCX010000021.1"/>
</dbReference>
<dbReference type="InterPro" id="IPR008928">
    <property type="entry name" value="6-hairpin_glycosidase_sf"/>
</dbReference>
<evidence type="ECO:0000259" key="4">
    <source>
        <dbReference type="Pfam" id="PF05592"/>
    </source>
</evidence>